<proteinExistence type="predicted"/>
<keyword evidence="4 6" id="KW-0472">Membrane</keyword>
<organism evidence="8 9">
    <name type="scientific">Callosobruchus maculatus</name>
    <name type="common">Southern cowpea weevil</name>
    <name type="synonym">Pulse bruchid</name>
    <dbReference type="NCBI Taxonomy" id="64391"/>
    <lineage>
        <taxon>Eukaryota</taxon>
        <taxon>Metazoa</taxon>
        <taxon>Ecdysozoa</taxon>
        <taxon>Arthropoda</taxon>
        <taxon>Hexapoda</taxon>
        <taxon>Insecta</taxon>
        <taxon>Pterygota</taxon>
        <taxon>Neoptera</taxon>
        <taxon>Endopterygota</taxon>
        <taxon>Coleoptera</taxon>
        <taxon>Polyphaga</taxon>
        <taxon>Cucujiformia</taxon>
        <taxon>Chrysomeloidea</taxon>
        <taxon>Chrysomelidae</taxon>
        <taxon>Bruchinae</taxon>
        <taxon>Bruchini</taxon>
        <taxon>Callosobruchus</taxon>
    </lineage>
</organism>
<dbReference type="GO" id="GO:0016020">
    <property type="term" value="C:membrane"/>
    <property type="evidence" value="ECO:0007669"/>
    <property type="project" value="UniProtKB-SubCell"/>
</dbReference>
<dbReference type="InterPro" id="IPR050549">
    <property type="entry name" value="MFS_Trehalose_Transporter"/>
</dbReference>
<evidence type="ECO:0000256" key="4">
    <source>
        <dbReference type="ARBA" id="ARBA00023136"/>
    </source>
</evidence>
<dbReference type="Gene3D" id="1.20.1250.20">
    <property type="entry name" value="MFS general substrate transporter like domains"/>
    <property type="match status" value="2"/>
</dbReference>
<feature type="domain" description="Major facilitator superfamily (MFS) profile" evidence="7">
    <location>
        <begin position="22"/>
        <end position="543"/>
    </location>
</feature>
<name>A0A653C9R8_CALMS</name>
<evidence type="ECO:0000256" key="1">
    <source>
        <dbReference type="ARBA" id="ARBA00004141"/>
    </source>
</evidence>
<evidence type="ECO:0000313" key="8">
    <source>
        <dbReference type="EMBL" id="VEN44662.1"/>
    </source>
</evidence>
<evidence type="ECO:0000256" key="5">
    <source>
        <dbReference type="ARBA" id="ARBA00023180"/>
    </source>
</evidence>
<dbReference type="AlphaFoldDB" id="A0A653C9R8"/>
<dbReference type="InterPro" id="IPR036259">
    <property type="entry name" value="MFS_trans_sf"/>
</dbReference>
<keyword evidence="5" id="KW-0325">Glycoprotein</keyword>
<protein>
    <recommendedName>
        <fullName evidence="7">Major facilitator superfamily (MFS) profile domain-containing protein</fullName>
    </recommendedName>
</protein>
<dbReference type="Proteomes" id="UP000410492">
    <property type="component" value="Unassembled WGS sequence"/>
</dbReference>
<comment type="subcellular location">
    <subcellularLocation>
        <location evidence="1">Membrane</location>
        <topology evidence="1">Multi-pass membrane protein</topology>
    </subcellularLocation>
</comment>
<accession>A0A653C9R8</accession>
<feature type="transmembrane region" description="Helical" evidence="6">
    <location>
        <begin position="515"/>
        <end position="539"/>
    </location>
</feature>
<sequence length="561" mass="61796">MTLPAINLDKRDNRNRIYQYVAAVTANLGIICSEMHYGWPSPYIPVLENGNYTFTISSEEGSWLTVIPLIGAMCGALVTGLIVDIFGRKRLIVLSSLPFLASWLMVALAPSSTLMFIGRFIAGASDGLSFTAVPMYLGEIAEPKIRGLLASICPVSVVFGVILLITYSWMPESPYFHVMKGDIQSARRSLEIFRGTKDVDEELQRISEAVKQQNENKGSMLDLFTVKSNRKGLIITLGLRGFQQLSGTTAIIFYCKTIFEQSQNFISSSHGSLIYFAVQLILSAVSSVIVDFAGRRPLLIVSISGTAISLLIQGIYLYLKIYTDIDMARYNFIPIIALISFVVLFSTGLQTIPLLMMGLRGVQQLSGSTAIILHCKTIFQESEGSISANTAVIIYCAIQLFLSAISSFIVDITGRRPLLILSASATSVTLLVQGLYLYFKTCTNVDTTHYNAVPIVALLCFIVTFCIGLNTIPLLMLGEIFPTNVKASAVSLADMYYDLFASVSSKFFHWSSEEFGLHVPFFVFFCTCLLGLTFIIFLVPETKGKTLEDIQAELKGEKKPE</sequence>
<dbReference type="InterPro" id="IPR005829">
    <property type="entry name" value="Sugar_transporter_CS"/>
</dbReference>
<feature type="transmembrane region" description="Helical" evidence="6">
    <location>
        <begin position="91"/>
        <end position="110"/>
    </location>
</feature>
<feature type="transmembrane region" description="Helical" evidence="6">
    <location>
        <begin position="392"/>
        <end position="410"/>
    </location>
</feature>
<feature type="transmembrane region" description="Helical" evidence="6">
    <location>
        <begin position="451"/>
        <end position="477"/>
    </location>
</feature>
<feature type="transmembrane region" description="Helical" evidence="6">
    <location>
        <begin position="149"/>
        <end position="170"/>
    </location>
</feature>
<feature type="transmembrane region" description="Helical" evidence="6">
    <location>
        <begin position="273"/>
        <end position="293"/>
    </location>
</feature>
<feature type="transmembrane region" description="Helical" evidence="6">
    <location>
        <begin position="63"/>
        <end position="84"/>
    </location>
</feature>
<evidence type="ECO:0000256" key="3">
    <source>
        <dbReference type="ARBA" id="ARBA00022989"/>
    </source>
</evidence>
<dbReference type="GO" id="GO:0022857">
    <property type="term" value="F:transmembrane transporter activity"/>
    <property type="evidence" value="ECO:0007669"/>
    <property type="project" value="InterPro"/>
</dbReference>
<dbReference type="PANTHER" id="PTHR48021">
    <property type="match status" value="1"/>
</dbReference>
<evidence type="ECO:0000256" key="6">
    <source>
        <dbReference type="SAM" id="Phobius"/>
    </source>
</evidence>
<keyword evidence="2 6" id="KW-0812">Transmembrane</keyword>
<dbReference type="EMBL" id="CAACVG010007285">
    <property type="protein sequence ID" value="VEN44662.1"/>
    <property type="molecule type" value="Genomic_DNA"/>
</dbReference>
<dbReference type="PROSITE" id="PS00217">
    <property type="entry name" value="SUGAR_TRANSPORT_2"/>
    <property type="match status" value="1"/>
</dbReference>
<dbReference type="PROSITE" id="PS50850">
    <property type="entry name" value="MFS"/>
    <property type="match status" value="1"/>
</dbReference>
<dbReference type="PANTHER" id="PTHR48021:SF46">
    <property type="entry name" value="MAJOR FACILITATOR SUPERFAMILY (MFS) PROFILE DOMAIN-CONTAINING PROTEIN"/>
    <property type="match status" value="1"/>
</dbReference>
<dbReference type="InterPro" id="IPR020846">
    <property type="entry name" value="MFS_dom"/>
</dbReference>
<dbReference type="InterPro" id="IPR003663">
    <property type="entry name" value="Sugar/inositol_transpt"/>
</dbReference>
<dbReference type="PRINTS" id="PR00171">
    <property type="entry name" value="SUGRTRNSPORT"/>
</dbReference>
<feature type="transmembrane region" description="Helical" evidence="6">
    <location>
        <begin position="417"/>
        <end position="439"/>
    </location>
</feature>
<gene>
    <name evidence="8" type="ORF">CALMAC_LOCUS7374</name>
</gene>
<feature type="transmembrane region" description="Helical" evidence="6">
    <location>
        <begin position="299"/>
        <end position="319"/>
    </location>
</feature>
<dbReference type="SUPFAM" id="SSF103473">
    <property type="entry name" value="MFS general substrate transporter"/>
    <property type="match status" value="2"/>
</dbReference>
<keyword evidence="3 6" id="KW-1133">Transmembrane helix</keyword>
<dbReference type="OrthoDB" id="6133115at2759"/>
<dbReference type="Pfam" id="PF00083">
    <property type="entry name" value="Sugar_tr"/>
    <property type="match status" value="1"/>
</dbReference>
<evidence type="ECO:0000313" key="9">
    <source>
        <dbReference type="Proteomes" id="UP000410492"/>
    </source>
</evidence>
<feature type="transmembrane region" description="Helical" evidence="6">
    <location>
        <begin position="20"/>
        <end position="39"/>
    </location>
</feature>
<dbReference type="InterPro" id="IPR005828">
    <property type="entry name" value="MFS_sugar_transport-like"/>
</dbReference>
<reference evidence="8 9" key="1">
    <citation type="submission" date="2019-01" db="EMBL/GenBank/DDBJ databases">
        <authorList>
            <person name="Sayadi A."/>
        </authorList>
    </citation>
    <scope>NUCLEOTIDE SEQUENCE [LARGE SCALE GENOMIC DNA]</scope>
</reference>
<dbReference type="PROSITE" id="PS00216">
    <property type="entry name" value="SUGAR_TRANSPORT_1"/>
    <property type="match status" value="2"/>
</dbReference>
<evidence type="ECO:0000256" key="2">
    <source>
        <dbReference type="ARBA" id="ARBA00022692"/>
    </source>
</evidence>
<feature type="transmembrane region" description="Helical" evidence="6">
    <location>
        <begin position="331"/>
        <end position="352"/>
    </location>
</feature>
<keyword evidence="9" id="KW-1185">Reference proteome</keyword>
<evidence type="ECO:0000259" key="7">
    <source>
        <dbReference type="PROSITE" id="PS50850"/>
    </source>
</evidence>